<comment type="caution">
    <text evidence="2">The sequence shown here is derived from an EMBL/GenBank/DDBJ whole genome shotgun (WGS) entry which is preliminary data.</text>
</comment>
<keyword evidence="3" id="KW-1185">Reference proteome</keyword>
<evidence type="ECO:0000313" key="3">
    <source>
        <dbReference type="Proteomes" id="UP000256779"/>
    </source>
</evidence>
<sequence length="113" mass="12871">MKGRRVVLSPTTKSKLGDLLEFLEDKWSAKVKNDFIKKLDKSILQISHYPQSCPESVEVKGLYKCVVTKQNSLFYRVSPDEIEIITLFDTRQDPSKIAALRSSSATTPKKPKR</sequence>
<dbReference type="OrthoDB" id="961141at2"/>
<proteinExistence type="predicted"/>
<protein>
    <submittedName>
        <fullName evidence="2">Plasmid stabilization system protein ParE</fullName>
    </submittedName>
</protein>
<organism evidence="2 3">
    <name type="scientific">Marinoscillum furvescens DSM 4134</name>
    <dbReference type="NCBI Taxonomy" id="1122208"/>
    <lineage>
        <taxon>Bacteria</taxon>
        <taxon>Pseudomonadati</taxon>
        <taxon>Bacteroidota</taxon>
        <taxon>Cytophagia</taxon>
        <taxon>Cytophagales</taxon>
        <taxon>Reichenbachiellaceae</taxon>
        <taxon>Marinoscillum</taxon>
    </lineage>
</organism>
<dbReference type="RefSeq" id="WP_115870556.1">
    <property type="nucleotide sequence ID" value="NZ_QREG01000049.1"/>
</dbReference>
<accession>A0A3D9KVH0</accession>
<reference evidence="2 3" key="1">
    <citation type="submission" date="2018-07" db="EMBL/GenBank/DDBJ databases">
        <title>Genomic Encyclopedia of Type Strains, Phase IV (KMG-IV): sequencing the most valuable type-strain genomes for metagenomic binning, comparative biology and taxonomic classification.</title>
        <authorList>
            <person name="Goeker M."/>
        </authorList>
    </citation>
    <scope>NUCLEOTIDE SEQUENCE [LARGE SCALE GENOMIC DNA]</scope>
    <source>
        <strain evidence="2 3">DSM 4134</strain>
    </source>
</reference>
<dbReference type="AlphaFoldDB" id="A0A3D9KVH0"/>
<dbReference type="InterPro" id="IPR035093">
    <property type="entry name" value="RelE/ParE_toxin_dom_sf"/>
</dbReference>
<dbReference type="Proteomes" id="UP000256779">
    <property type="component" value="Unassembled WGS sequence"/>
</dbReference>
<gene>
    <name evidence="2" type="ORF">C7460_1496</name>
</gene>
<evidence type="ECO:0000313" key="2">
    <source>
        <dbReference type="EMBL" id="RED91308.1"/>
    </source>
</evidence>
<dbReference type="Gene3D" id="3.30.2310.20">
    <property type="entry name" value="RelE-like"/>
    <property type="match status" value="1"/>
</dbReference>
<keyword evidence="1" id="KW-1277">Toxin-antitoxin system</keyword>
<dbReference type="InterPro" id="IPR007712">
    <property type="entry name" value="RelE/ParE_toxin"/>
</dbReference>
<dbReference type="EMBL" id="QREG01000049">
    <property type="protein sequence ID" value="RED91308.1"/>
    <property type="molecule type" value="Genomic_DNA"/>
</dbReference>
<dbReference type="Pfam" id="PF05016">
    <property type="entry name" value="ParE_toxin"/>
    <property type="match status" value="1"/>
</dbReference>
<name>A0A3D9KVH0_MARFU</name>
<evidence type="ECO:0000256" key="1">
    <source>
        <dbReference type="ARBA" id="ARBA00022649"/>
    </source>
</evidence>